<feature type="compositionally biased region" description="Basic and acidic residues" evidence="1">
    <location>
        <begin position="319"/>
        <end position="329"/>
    </location>
</feature>
<sequence>MAAEGRDLCHSHHEKGRVSALSQFRNPIGKRIKNTKVKYVWLLAWEGCSISCELTHSRLTGRKRIRCTNSPSSSSQQIQRRDLAEYLYESTQRGGGFKHKWTLQSIHGDATITLEVLQAYRGFDLRVNDVSFADLVQDMSLDSPKGADRGEELDLCLDHIQPISRLVEFSRDRLDLMADEAYVPRPSAATASMFMLPHCHTVGHSEPAMLSSPSPLPYQGWPPRSLSVPNLLAGSSGPCMPHTTPQGIPMAYDHATGTSHPLFHHTPLPPPAECGGGFPSIGSFDSTGGVISLERRVALLEHTVQRLRDEATGTTTTGGRDESVSPVSDEVHRLRAELAHMREQHEGLTQQYAQLQRDHAALLTEHEWLKTKHANYIRAIPLIDKAAEAPTPPPIPPSHGGHTPRDVGIAGRKASAFAARRGSRAAEAAVGQDEAHPTPARRERHTRERRHRTVSPTCRSSLSRAKATYSFGARGGIGYGGVGKGAHQDEEQQRLLQVKEDDDASGESPSVMRIARLVPGRMQQQDGRGGEIDLDDNAI</sequence>
<dbReference type="AlphaFoldDB" id="A0A0G4EJI5"/>
<dbReference type="Proteomes" id="UP000041254">
    <property type="component" value="Unassembled WGS sequence"/>
</dbReference>
<reference evidence="2 3" key="1">
    <citation type="submission" date="2014-11" db="EMBL/GenBank/DDBJ databases">
        <authorList>
            <person name="Zhu J."/>
            <person name="Qi W."/>
            <person name="Song R."/>
        </authorList>
    </citation>
    <scope>NUCLEOTIDE SEQUENCE [LARGE SCALE GENOMIC DNA]</scope>
</reference>
<name>A0A0G4EJI5_VITBC</name>
<feature type="compositionally biased region" description="Basic residues" evidence="1">
    <location>
        <begin position="442"/>
        <end position="453"/>
    </location>
</feature>
<evidence type="ECO:0000313" key="2">
    <source>
        <dbReference type="EMBL" id="CEL96657.1"/>
    </source>
</evidence>
<dbReference type="VEuPathDB" id="CryptoDB:Vbra_7637"/>
<evidence type="ECO:0000313" key="3">
    <source>
        <dbReference type="Proteomes" id="UP000041254"/>
    </source>
</evidence>
<gene>
    <name evidence="2" type="ORF">Vbra_7637</name>
</gene>
<feature type="region of interest" description="Disordered" evidence="1">
    <location>
        <begin position="520"/>
        <end position="539"/>
    </location>
</feature>
<accession>A0A0G4EJI5</accession>
<feature type="compositionally biased region" description="Low complexity" evidence="1">
    <location>
        <begin position="419"/>
        <end position="429"/>
    </location>
</feature>
<feature type="region of interest" description="Disordered" evidence="1">
    <location>
        <begin position="419"/>
        <end position="461"/>
    </location>
</feature>
<feature type="region of interest" description="Disordered" evidence="1">
    <location>
        <begin position="309"/>
        <end position="329"/>
    </location>
</feature>
<evidence type="ECO:0000256" key="1">
    <source>
        <dbReference type="SAM" id="MobiDB-lite"/>
    </source>
</evidence>
<keyword evidence="3" id="KW-1185">Reference proteome</keyword>
<proteinExistence type="predicted"/>
<dbReference type="EMBL" id="CDMY01000243">
    <property type="protein sequence ID" value="CEL96657.1"/>
    <property type="molecule type" value="Genomic_DNA"/>
</dbReference>
<organism evidence="2 3">
    <name type="scientific">Vitrella brassicaformis (strain CCMP3155)</name>
    <dbReference type="NCBI Taxonomy" id="1169540"/>
    <lineage>
        <taxon>Eukaryota</taxon>
        <taxon>Sar</taxon>
        <taxon>Alveolata</taxon>
        <taxon>Colpodellida</taxon>
        <taxon>Vitrellaceae</taxon>
        <taxon>Vitrella</taxon>
    </lineage>
</organism>
<protein>
    <submittedName>
        <fullName evidence="2">Uncharacterized protein</fullName>
    </submittedName>
</protein>
<dbReference type="InParanoid" id="A0A0G4EJI5"/>